<dbReference type="InterPro" id="IPR050300">
    <property type="entry name" value="GDXG_lipolytic_enzyme"/>
</dbReference>
<sequence>MSHPIKVILRSLTLLLSSAGLFLSSWIVIPPPTMPLLTLAVGAPEISPILLVLNAIALLLSVANIRHQLQRFSLIASILGLLICAVPLINISSTQRQMETAMQRGLGGNYLIKIPAEVRDRMRSRPFIMTDVFGGIRPGKTRHITDIRVANTTLNMEIYQPPRVGKYPAIVVIYGGAWRNGSPGLNADFNQYMAARGYTVFAIDYRHAPQYRFPAQLDDVRSSLAFIRLHAAEYEADLELMAILGRSSGAHLAMLAAYSADAPPFRAVVDYYGPTNLTAGYNDPPHPDPIDSRAVLKAFLGGSPQDNPILYQNASPVNSVRPNQPPTLLIYGSRDNVIPVRYGKELFSRLEKAGNTAIFLEIPWASHSFDSVFNGVSNQLALYYTERFLAWALLR</sequence>
<reference evidence="4" key="1">
    <citation type="submission" date="2021-05" db="EMBL/GenBank/DDBJ databases">
        <authorList>
            <person name="Pietrasiak N."/>
            <person name="Ward R."/>
            <person name="Stajich J.E."/>
            <person name="Kurbessoian T."/>
        </authorList>
    </citation>
    <scope>NUCLEOTIDE SEQUENCE</scope>
    <source>
        <strain evidence="4">GSE-NOS-MK-12-04C</strain>
    </source>
</reference>
<keyword evidence="2" id="KW-1133">Transmembrane helix</keyword>
<dbReference type="PANTHER" id="PTHR48081:SF13">
    <property type="entry name" value="ALPHA_BETA HYDROLASE"/>
    <property type="match status" value="1"/>
</dbReference>
<dbReference type="InterPro" id="IPR029058">
    <property type="entry name" value="AB_hydrolase_fold"/>
</dbReference>
<protein>
    <submittedName>
        <fullName evidence="4">Alpha/beta hydrolase</fullName>
    </submittedName>
</protein>
<feature type="transmembrane region" description="Helical" evidence="2">
    <location>
        <begin position="35"/>
        <end position="60"/>
    </location>
</feature>
<dbReference type="Gene3D" id="3.40.50.1820">
    <property type="entry name" value="alpha/beta hydrolase"/>
    <property type="match status" value="1"/>
</dbReference>
<evidence type="ECO:0000256" key="1">
    <source>
        <dbReference type="ARBA" id="ARBA00022801"/>
    </source>
</evidence>
<reference evidence="4" key="2">
    <citation type="journal article" date="2022" name="Microbiol. Resour. Announc.">
        <title>Metagenome Sequencing to Explore Phylogenomics of Terrestrial Cyanobacteria.</title>
        <authorList>
            <person name="Ward R.D."/>
            <person name="Stajich J.E."/>
            <person name="Johansen J.R."/>
            <person name="Huntemann M."/>
            <person name="Clum A."/>
            <person name="Foster B."/>
            <person name="Foster B."/>
            <person name="Roux S."/>
            <person name="Palaniappan K."/>
            <person name="Varghese N."/>
            <person name="Mukherjee S."/>
            <person name="Reddy T.B.K."/>
            <person name="Daum C."/>
            <person name="Copeland A."/>
            <person name="Chen I.A."/>
            <person name="Ivanova N.N."/>
            <person name="Kyrpides N.C."/>
            <person name="Shapiro N."/>
            <person name="Eloe-Fadrosh E.A."/>
            <person name="Pietrasiak N."/>
        </authorList>
    </citation>
    <scope>NUCLEOTIDE SEQUENCE</scope>
    <source>
        <strain evidence="4">GSE-NOS-MK-12-04C</strain>
    </source>
</reference>
<comment type="caution">
    <text evidence="4">The sequence shown here is derived from an EMBL/GenBank/DDBJ whole genome shotgun (WGS) entry which is preliminary data.</text>
</comment>
<dbReference type="Pfam" id="PF20434">
    <property type="entry name" value="BD-FAE"/>
    <property type="match status" value="1"/>
</dbReference>
<organism evidence="4 5">
    <name type="scientific">Cyanomargarita calcarea GSE-NOS-MK-12-04C</name>
    <dbReference type="NCBI Taxonomy" id="2839659"/>
    <lineage>
        <taxon>Bacteria</taxon>
        <taxon>Bacillati</taxon>
        <taxon>Cyanobacteriota</taxon>
        <taxon>Cyanophyceae</taxon>
        <taxon>Nostocales</taxon>
        <taxon>Cyanomargaritaceae</taxon>
        <taxon>Cyanomargarita</taxon>
    </lineage>
</organism>
<dbReference type="Proteomes" id="UP000729701">
    <property type="component" value="Unassembled WGS sequence"/>
</dbReference>
<name>A0A951QJ30_9CYAN</name>
<feature type="transmembrane region" description="Helical" evidence="2">
    <location>
        <begin position="72"/>
        <end position="89"/>
    </location>
</feature>
<feature type="domain" description="BD-FAE-like" evidence="3">
    <location>
        <begin position="156"/>
        <end position="350"/>
    </location>
</feature>
<dbReference type="SUPFAM" id="SSF53474">
    <property type="entry name" value="alpha/beta-Hydrolases"/>
    <property type="match status" value="1"/>
</dbReference>
<keyword evidence="2" id="KW-0472">Membrane</keyword>
<dbReference type="PANTHER" id="PTHR48081">
    <property type="entry name" value="AB HYDROLASE SUPERFAMILY PROTEIN C4A8.06C"/>
    <property type="match status" value="1"/>
</dbReference>
<gene>
    <name evidence="4" type="ORF">KME60_00460</name>
</gene>
<feature type="transmembrane region" description="Helical" evidence="2">
    <location>
        <begin position="7"/>
        <end position="29"/>
    </location>
</feature>
<dbReference type="EMBL" id="JAHHGZ010000001">
    <property type="protein sequence ID" value="MBW4665933.1"/>
    <property type="molecule type" value="Genomic_DNA"/>
</dbReference>
<evidence type="ECO:0000313" key="5">
    <source>
        <dbReference type="Proteomes" id="UP000729701"/>
    </source>
</evidence>
<keyword evidence="2" id="KW-0812">Transmembrane</keyword>
<evidence type="ECO:0000256" key="2">
    <source>
        <dbReference type="SAM" id="Phobius"/>
    </source>
</evidence>
<keyword evidence="1 4" id="KW-0378">Hydrolase</keyword>
<evidence type="ECO:0000259" key="3">
    <source>
        <dbReference type="Pfam" id="PF20434"/>
    </source>
</evidence>
<proteinExistence type="predicted"/>
<dbReference type="GO" id="GO:0016787">
    <property type="term" value="F:hydrolase activity"/>
    <property type="evidence" value="ECO:0007669"/>
    <property type="project" value="UniProtKB-KW"/>
</dbReference>
<dbReference type="AlphaFoldDB" id="A0A951QJ30"/>
<accession>A0A951QJ30</accession>
<dbReference type="InterPro" id="IPR049492">
    <property type="entry name" value="BD-FAE-like_dom"/>
</dbReference>
<evidence type="ECO:0000313" key="4">
    <source>
        <dbReference type="EMBL" id="MBW4665933.1"/>
    </source>
</evidence>